<name>A0A6P7FN57_DIAVI</name>
<proteinExistence type="predicted"/>
<dbReference type="KEGG" id="dvv:114332195"/>
<dbReference type="RefSeq" id="XP_028137734.1">
    <property type="nucleotide sequence ID" value="XM_028281933.1"/>
</dbReference>
<reference evidence="1" key="2">
    <citation type="submission" date="2025-05" db="UniProtKB">
        <authorList>
            <consortium name="EnsemblMetazoa"/>
        </authorList>
    </citation>
    <scope>IDENTIFICATION</scope>
</reference>
<evidence type="ECO:0000313" key="2">
    <source>
        <dbReference type="Proteomes" id="UP001652700"/>
    </source>
</evidence>
<dbReference type="EnsemblMetazoa" id="XM_028281933.2">
    <property type="protein sequence ID" value="XP_028137734.1"/>
    <property type="gene ID" value="LOC114332195"/>
</dbReference>
<keyword evidence="2" id="KW-1185">Reference proteome</keyword>
<sequence>MFFDNSSDSDEPSNMHTLHSVKHSLIIDSCKESLFEGTDRTDSPVFVELPYPIHKPLKTSEDLVSKMIKEKEKYNKIVHSRKRRYMKYDKVRVNEHEYSGHKYMYIPKYVIDYYDEEEPEDIYKGDYNHYYTGGNLAHFQHNNFDYLARPDLHNNLCINRVPNMNVIDDVVQTNYTSDSIIYGIRSEKTSDGPYLVLREKNKVTAVRCDNVGTVTKKYSRAYKQPIFDAMISEDFKLGVVFSNMKFSVRDMETDTSLYSFKNELDTDVDNFQQFRFLDNQTVVLMSRSTVHILDVRTQSVSGSFKPKLLPCNPMYNFVIIGNDLILASRHYLYRADIRDFEDTSYYSHFIKNAPCYIDFTIKGCDTYLTVCGQSYDNRALFTGDSPYSLPYDIPNLKETLVQTKLKHPPLVLQDYLDPKVEHCLTGCKILTVNENVCLYTSNCFGEIFQQNVYEEQPDTYEPVTRMYEWSKTVENPKATLHATNFEQVSDIKFSLDAPVAKEKSSQKHPAKNKEEKFLEKFEEKYSTQNVNSEFAKDFLNVWEDSEEEVAIETIPKEQSSQRTKNWVDLHNFGHPDLGQHSKQ</sequence>
<gene>
    <name evidence="3" type="primary">LOC114332195</name>
</gene>
<organism evidence="3">
    <name type="scientific">Diabrotica virgifera virgifera</name>
    <name type="common">western corn rootworm</name>
    <dbReference type="NCBI Taxonomy" id="50390"/>
    <lineage>
        <taxon>Eukaryota</taxon>
        <taxon>Metazoa</taxon>
        <taxon>Ecdysozoa</taxon>
        <taxon>Arthropoda</taxon>
        <taxon>Hexapoda</taxon>
        <taxon>Insecta</taxon>
        <taxon>Pterygota</taxon>
        <taxon>Neoptera</taxon>
        <taxon>Endopterygota</taxon>
        <taxon>Coleoptera</taxon>
        <taxon>Polyphaga</taxon>
        <taxon>Cucujiformia</taxon>
        <taxon>Chrysomeloidea</taxon>
        <taxon>Chrysomelidae</taxon>
        <taxon>Galerucinae</taxon>
        <taxon>Diabroticina</taxon>
        <taxon>Diabroticites</taxon>
        <taxon>Diabrotica</taxon>
    </lineage>
</organism>
<accession>A0A6P7FN57</accession>
<reference evidence="3" key="1">
    <citation type="submission" date="2025-04" db="UniProtKB">
        <authorList>
            <consortium name="RefSeq"/>
        </authorList>
    </citation>
    <scope>IDENTIFICATION</scope>
    <source>
        <tissue evidence="3">Whole insect</tissue>
    </source>
</reference>
<protein>
    <submittedName>
        <fullName evidence="3">Uncharacterized protein LOC114332195</fullName>
    </submittedName>
</protein>
<evidence type="ECO:0000313" key="3">
    <source>
        <dbReference type="RefSeq" id="XP_028137734.1"/>
    </source>
</evidence>
<dbReference type="OrthoDB" id="45365at2759"/>
<evidence type="ECO:0000313" key="1">
    <source>
        <dbReference type="EnsemblMetazoa" id="XP_028137734.1"/>
    </source>
</evidence>
<dbReference type="InParanoid" id="A0A6P7FN57"/>
<dbReference type="Proteomes" id="UP001652700">
    <property type="component" value="Unplaced"/>
</dbReference>
<dbReference type="GeneID" id="114332195"/>
<dbReference type="AlphaFoldDB" id="A0A6P7FN57"/>